<keyword evidence="6" id="KW-0676">Redox-active center</keyword>
<evidence type="ECO:0000256" key="2">
    <source>
        <dbReference type="ARBA" id="ARBA00005791"/>
    </source>
</evidence>
<dbReference type="Pfam" id="PF01323">
    <property type="entry name" value="DSBA"/>
    <property type="match status" value="1"/>
</dbReference>
<feature type="domain" description="Thioredoxin" evidence="9">
    <location>
        <begin position="4"/>
        <end position="199"/>
    </location>
</feature>
<proteinExistence type="inferred from homology"/>
<dbReference type="InterPro" id="IPR001853">
    <property type="entry name" value="DSBA-like_thioredoxin_dom"/>
</dbReference>
<dbReference type="InterPro" id="IPR023205">
    <property type="entry name" value="DsbA/DsbL"/>
</dbReference>
<evidence type="ECO:0000256" key="6">
    <source>
        <dbReference type="ARBA" id="ARBA00023284"/>
    </source>
</evidence>
<dbReference type="InterPro" id="IPR050824">
    <property type="entry name" value="Thiol_disulfide_DsbA"/>
</dbReference>
<evidence type="ECO:0000256" key="3">
    <source>
        <dbReference type="ARBA" id="ARBA00022729"/>
    </source>
</evidence>
<evidence type="ECO:0000256" key="1">
    <source>
        <dbReference type="ARBA" id="ARBA00004418"/>
    </source>
</evidence>
<evidence type="ECO:0000259" key="9">
    <source>
        <dbReference type="PROSITE" id="PS51352"/>
    </source>
</evidence>
<dbReference type="EMBL" id="LVJN01000015">
    <property type="protein sequence ID" value="OSM07188.1"/>
    <property type="molecule type" value="Genomic_DNA"/>
</dbReference>
<dbReference type="CDD" id="cd03019">
    <property type="entry name" value="DsbA_DsbA"/>
    <property type="match status" value="1"/>
</dbReference>
<dbReference type="STRING" id="1434232.MAIT1_03889"/>
<evidence type="ECO:0000256" key="8">
    <source>
        <dbReference type="PIRSR" id="PIRSR001488-1"/>
    </source>
</evidence>
<accession>A0A1Y2K8W8</accession>
<dbReference type="Proteomes" id="UP000194003">
    <property type="component" value="Unassembled WGS sequence"/>
</dbReference>
<evidence type="ECO:0000256" key="7">
    <source>
        <dbReference type="PIRNR" id="PIRNR001488"/>
    </source>
</evidence>
<keyword evidence="5 7" id="KW-1015">Disulfide bond</keyword>
<dbReference type="GO" id="GO:0042597">
    <property type="term" value="C:periplasmic space"/>
    <property type="evidence" value="ECO:0007669"/>
    <property type="project" value="UniProtKB-SubCell"/>
</dbReference>
<comment type="caution">
    <text evidence="10">The sequence shown here is derived from an EMBL/GenBank/DDBJ whole genome shotgun (WGS) entry which is preliminary data.</text>
</comment>
<sequence>MMALWLPQAAQAETITPDQLIEGKHYFVVKPPVPTGSNKPVVAEVFNFKCPHCFALHPKMAAWARKMGDAVETRSIPLFWGKQTDYPARAYYAAEFMGQGERMKQAIFEAHFEQDMDIEKESDMREIAREAGVDFATLEGNMQSFGVTAKISQGRAQSKEMGVRGTPTLVVNGKYRLTAGENAGGDFDKLFAIVEALIQKDAHK</sequence>
<gene>
    <name evidence="10" type="ORF">MAIT1_03889</name>
</gene>
<protein>
    <recommendedName>
        <fullName evidence="7">Thiol:disulfide interchange protein</fullName>
    </recommendedName>
</protein>
<keyword evidence="11" id="KW-1185">Reference proteome</keyword>
<dbReference type="SUPFAM" id="SSF52833">
    <property type="entry name" value="Thioredoxin-like"/>
    <property type="match status" value="1"/>
</dbReference>
<name>A0A1Y2K8W8_9PROT</name>
<dbReference type="PIRSF" id="PIRSF001488">
    <property type="entry name" value="Tdi_protein"/>
    <property type="match status" value="1"/>
</dbReference>
<evidence type="ECO:0000313" key="10">
    <source>
        <dbReference type="EMBL" id="OSM07188.1"/>
    </source>
</evidence>
<evidence type="ECO:0000256" key="4">
    <source>
        <dbReference type="ARBA" id="ARBA00022764"/>
    </source>
</evidence>
<reference evidence="10 11" key="1">
    <citation type="journal article" date="2016" name="BMC Genomics">
        <title>Combined genomic and structural analyses of a cultured magnetotactic bacterium reveals its niche adaptation to a dynamic environment.</title>
        <authorList>
            <person name="Araujo A.C."/>
            <person name="Morillo V."/>
            <person name="Cypriano J."/>
            <person name="Teixeira L.C."/>
            <person name="Leao P."/>
            <person name="Lyra S."/>
            <person name="Almeida L.G."/>
            <person name="Bazylinski D.A."/>
            <person name="Vasconcellos A.T."/>
            <person name="Abreu F."/>
            <person name="Lins U."/>
        </authorList>
    </citation>
    <scope>NUCLEOTIDE SEQUENCE [LARGE SCALE GENOMIC DNA]</scope>
    <source>
        <strain evidence="10 11">IT-1</strain>
    </source>
</reference>
<dbReference type="Gene3D" id="3.40.30.10">
    <property type="entry name" value="Glutaredoxin"/>
    <property type="match status" value="1"/>
</dbReference>
<comment type="similarity">
    <text evidence="2">Belongs to the thioredoxin family. DsbA subfamily.</text>
</comment>
<evidence type="ECO:0000313" key="11">
    <source>
        <dbReference type="Proteomes" id="UP000194003"/>
    </source>
</evidence>
<dbReference type="AlphaFoldDB" id="A0A1Y2K8W8"/>
<dbReference type="PANTHER" id="PTHR35891">
    <property type="entry name" value="THIOL:DISULFIDE INTERCHANGE PROTEIN DSBA"/>
    <property type="match status" value="1"/>
</dbReference>
<comment type="subcellular location">
    <subcellularLocation>
        <location evidence="1 7">Periplasm</location>
    </subcellularLocation>
</comment>
<dbReference type="PROSITE" id="PS51352">
    <property type="entry name" value="THIOREDOXIN_2"/>
    <property type="match status" value="1"/>
</dbReference>
<feature type="disulfide bond" description="Redox-active" evidence="8">
    <location>
        <begin position="50"/>
        <end position="53"/>
    </location>
</feature>
<dbReference type="InterPro" id="IPR036249">
    <property type="entry name" value="Thioredoxin-like_sf"/>
</dbReference>
<evidence type="ECO:0000256" key="5">
    <source>
        <dbReference type="ARBA" id="ARBA00023157"/>
    </source>
</evidence>
<organism evidence="10 11">
    <name type="scientific">Magnetofaba australis IT-1</name>
    <dbReference type="NCBI Taxonomy" id="1434232"/>
    <lineage>
        <taxon>Bacteria</taxon>
        <taxon>Pseudomonadati</taxon>
        <taxon>Pseudomonadota</taxon>
        <taxon>Magnetococcia</taxon>
        <taxon>Magnetococcales</taxon>
        <taxon>Magnetococcaceae</taxon>
        <taxon>Magnetofaba</taxon>
    </lineage>
</organism>
<dbReference type="PANTHER" id="PTHR35891:SF2">
    <property type="entry name" value="THIOL:DISULFIDE INTERCHANGE PROTEIN DSBA"/>
    <property type="match status" value="1"/>
</dbReference>
<keyword evidence="4 7" id="KW-0574">Periplasm</keyword>
<dbReference type="InterPro" id="IPR013766">
    <property type="entry name" value="Thioredoxin_domain"/>
</dbReference>
<dbReference type="GO" id="GO:0016491">
    <property type="term" value="F:oxidoreductase activity"/>
    <property type="evidence" value="ECO:0007669"/>
    <property type="project" value="InterPro"/>
</dbReference>
<keyword evidence="3" id="KW-0732">Signal</keyword>